<dbReference type="PANTHER" id="PTHR45982">
    <property type="entry name" value="REGULATOR OF CHROMOSOME CONDENSATION"/>
    <property type="match status" value="1"/>
</dbReference>
<feature type="repeat" description="RCC1" evidence="3">
    <location>
        <begin position="276"/>
        <end position="328"/>
    </location>
</feature>
<name>A0A0N1HC76_9EURO</name>
<feature type="repeat" description="RCC1" evidence="3">
    <location>
        <begin position="506"/>
        <end position="559"/>
    </location>
</feature>
<dbReference type="InterPro" id="IPR009091">
    <property type="entry name" value="RCC1/BLIP-II"/>
</dbReference>
<dbReference type="InterPro" id="IPR058923">
    <property type="entry name" value="RCC1-like_dom"/>
</dbReference>
<dbReference type="RefSeq" id="XP_018002183.1">
    <property type="nucleotide sequence ID" value="XM_018150119.1"/>
</dbReference>
<accession>A0A0N1HC76</accession>
<reference evidence="6 7" key="1">
    <citation type="submission" date="2015-06" db="EMBL/GenBank/DDBJ databases">
        <title>Draft genome of the ant-associated black yeast Phialophora attae CBS 131958.</title>
        <authorList>
            <person name="Moreno L.F."/>
            <person name="Stielow B.J."/>
            <person name="de Hoog S."/>
            <person name="Vicente V.A."/>
            <person name="Weiss V.A."/>
            <person name="de Vries M."/>
            <person name="Cruz L.M."/>
            <person name="Souza E.M."/>
        </authorList>
    </citation>
    <scope>NUCLEOTIDE SEQUENCE [LARGE SCALE GENOMIC DNA]</scope>
    <source>
        <strain evidence="6 7">CBS 131958</strain>
    </source>
</reference>
<evidence type="ECO:0000313" key="7">
    <source>
        <dbReference type="Proteomes" id="UP000038010"/>
    </source>
</evidence>
<dbReference type="PROSITE" id="PS00626">
    <property type="entry name" value="RCC1_2"/>
    <property type="match status" value="1"/>
</dbReference>
<dbReference type="Gene3D" id="2.130.10.30">
    <property type="entry name" value="Regulator of chromosome condensation 1/beta-lactamase-inhibitor protein II"/>
    <property type="match status" value="1"/>
</dbReference>
<evidence type="ECO:0000259" key="5">
    <source>
        <dbReference type="Pfam" id="PF25390"/>
    </source>
</evidence>
<dbReference type="InterPro" id="IPR000408">
    <property type="entry name" value="Reg_chr_condens"/>
</dbReference>
<dbReference type="VEuPathDB" id="FungiDB:AB675_9573"/>
<dbReference type="Pfam" id="PF25390">
    <property type="entry name" value="WD40_RLD"/>
    <property type="match status" value="1"/>
</dbReference>
<dbReference type="PRINTS" id="PR00633">
    <property type="entry name" value="RCCNDNSATION"/>
</dbReference>
<feature type="domain" description="RCC1-like" evidence="5">
    <location>
        <begin position="158"/>
        <end position="555"/>
    </location>
</feature>
<feature type="repeat" description="RCC1" evidence="3">
    <location>
        <begin position="329"/>
        <end position="382"/>
    </location>
</feature>
<evidence type="ECO:0000256" key="3">
    <source>
        <dbReference type="PROSITE-ProRule" id="PRU00235"/>
    </source>
</evidence>
<feature type="compositionally biased region" description="Basic and acidic residues" evidence="4">
    <location>
        <begin position="98"/>
        <end position="115"/>
    </location>
</feature>
<feature type="repeat" description="RCC1" evidence="3">
    <location>
        <begin position="442"/>
        <end position="505"/>
    </location>
</feature>
<feature type="repeat" description="RCC1" evidence="3">
    <location>
        <begin position="156"/>
        <end position="212"/>
    </location>
</feature>
<comment type="caution">
    <text evidence="6">The sequence shown here is derived from an EMBL/GenBank/DDBJ whole genome shotgun (WGS) entry which is preliminary data.</text>
</comment>
<dbReference type="GeneID" id="28741999"/>
<dbReference type="AlphaFoldDB" id="A0A0N1HC76"/>
<keyword evidence="1" id="KW-0344">Guanine-nucleotide releasing factor</keyword>
<dbReference type="STRING" id="1664694.A0A0N1HC76"/>
<evidence type="ECO:0000256" key="2">
    <source>
        <dbReference type="ARBA" id="ARBA00022737"/>
    </source>
</evidence>
<feature type="repeat" description="RCC1" evidence="3">
    <location>
        <begin position="213"/>
        <end position="275"/>
    </location>
</feature>
<feature type="compositionally biased region" description="Low complexity" evidence="4">
    <location>
        <begin position="9"/>
        <end position="73"/>
    </location>
</feature>
<feature type="compositionally biased region" description="Basic residues" evidence="4">
    <location>
        <begin position="128"/>
        <end position="143"/>
    </location>
</feature>
<feature type="region of interest" description="Disordered" evidence="4">
    <location>
        <begin position="1"/>
        <end position="148"/>
    </location>
</feature>
<organism evidence="6 7">
    <name type="scientific">Cyphellophora attinorum</name>
    <dbReference type="NCBI Taxonomy" id="1664694"/>
    <lineage>
        <taxon>Eukaryota</taxon>
        <taxon>Fungi</taxon>
        <taxon>Dikarya</taxon>
        <taxon>Ascomycota</taxon>
        <taxon>Pezizomycotina</taxon>
        <taxon>Eurotiomycetes</taxon>
        <taxon>Chaetothyriomycetidae</taxon>
        <taxon>Chaetothyriales</taxon>
        <taxon>Cyphellophoraceae</taxon>
        <taxon>Cyphellophora</taxon>
    </lineage>
</organism>
<dbReference type="EMBL" id="LFJN01000007">
    <property type="protein sequence ID" value="KPI42220.1"/>
    <property type="molecule type" value="Genomic_DNA"/>
</dbReference>
<dbReference type="GO" id="GO:0005085">
    <property type="term" value="F:guanyl-nucleotide exchange factor activity"/>
    <property type="evidence" value="ECO:0007669"/>
    <property type="project" value="TreeGrafter"/>
</dbReference>
<dbReference type="GO" id="GO:0005737">
    <property type="term" value="C:cytoplasm"/>
    <property type="evidence" value="ECO:0007669"/>
    <property type="project" value="TreeGrafter"/>
</dbReference>
<gene>
    <name evidence="6" type="ORF">AB675_9573</name>
</gene>
<protein>
    <submittedName>
        <fullName evidence="6">Protein pim1</fullName>
    </submittedName>
</protein>
<dbReference type="PROSITE" id="PS00625">
    <property type="entry name" value="RCC1_1"/>
    <property type="match status" value="1"/>
</dbReference>
<proteinExistence type="predicted"/>
<dbReference type="InterPro" id="IPR051553">
    <property type="entry name" value="Ran_GTPase-activating"/>
</dbReference>
<evidence type="ECO:0000256" key="1">
    <source>
        <dbReference type="ARBA" id="ARBA00022658"/>
    </source>
</evidence>
<keyword evidence="7" id="KW-1185">Reference proteome</keyword>
<dbReference type="Proteomes" id="UP000038010">
    <property type="component" value="Unassembled WGS sequence"/>
</dbReference>
<dbReference type="PANTHER" id="PTHR45982:SF1">
    <property type="entry name" value="REGULATOR OF CHROMOSOME CONDENSATION"/>
    <property type="match status" value="1"/>
</dbReference>
<evidence type="ECO:0000256" key="4">
    <source>
        <dbReference type="SAM" id="MobiDB-lite"/>
    </source>
</evidence>
<evidence type="ECO:0000313" key="6">
    <source>
        <dbReference type="EMBL" id="KPI42220.1"/>
    </source>
</evidence>
<keyword evidence="2" id="KW-0677">Repeat</keyword>
<sequence length="571" mass="60054">MRPKRAAARKAIAAIEEPTTNGVTAAPAKAAPKKAAATKKAPAAAKSTTTKTAAKTKAVTKPATKKTAAPKTTAAKKEPATKPAKKPAAKANTAVKRKATEEPEVKNAKRSKSESAEAEVGGAVKAPTKARKIAQPKAKKPRVKGPAINSAPTAPLNVYVFGEGSAGELGLGSAKGQIEVKRPRLNPLLDADKVGVVSAAVGGMHTAVLTKNNEIKTWGVNDQGALGRDTNWDGFRYWRQPTRIYPTNVDMTGLEDLIFTQVACTDSATFALTDEGQVYGWGTFRSNEGIFGFDPTTLIQPRPTLIPSLKKITKLATGANHVLALSSTGAVWAWGSGQQNQLGRRVLERFIKNALVPTKVGVPSKMVNVGCGSYHSFAIHENGDVYAWGLNSFGETGVPADVEEGGESDVHQATVVEALRPFGKIVCIEGGAHHTIAVTDRGELLGWGRLDGYQLGLDIKSLPKESIVYDASNNPRILKVPTQIPGIDAVACSAGSDHGIAVSKEGKAYAWGFSTTYQTGLGTDEDVEVATWIDNTAVRGKKLVWSGCGGQFSVLAGLAEPQTNGLTNGVH</sequence>
<feature type="repeat" description="RCC1" evidence="3">
    <location>
        <begin position="383"/>
        <end position="441"/>
    </location>
</feature>
<dbReference type="OrthoDB" id="61110at2759"/>
<dbReference type="SUPFAM" id="SSF50985">
    <property type="entry name" value="RCC1/BLIP-II"/>
    <property type="match status" value="1"/>
</dbReference>
<dbReference type="PROSITE" id="PS50012">
    <property type="entry name" value="RCC1_3"/>
    <property type="match status" value="7"/>
</dbReference>